<dbReference type="EC" id="5.99.1.4" evidence="1"/>
<dbReference type="RefSeq" id="WP_075974575.1">
    <property type="nucleotide sequence ID" value="NZ_MKQR01000009.1"/>
</dbReference>
<keyword evidence="5" id="KW-1185">Reference proteome</keyword>
<dbReference type="InterPro" id="IPR014440">
    <property type="entry name" value="HCCAis_GSTk"/>
</dbReference>
<dbReference type="PANTHER" id="PTHR42943:SF2">
    <property type="entry name" value="GLUTATHIONE S-TRANSFERASE KAPPA 1"/>
    <property type="match status" value="1"/>
</dbReference>
<protein>
    <recommendedName>
        <fullName evidence="1">2-hydroxychromene-2-carboxylate isomerase</fullName>
        <ecNumber evidence="1">5.99.1.4</ecNumber>
    </recommendedName>
</protein>
<dbReference type="InterPro" id="IPR051924">
    <property type="entry name" value="GST_Kappa/NadH"/>
</dbReference>
<organism evidence="4 5">
    <name type="scientific">Actinokineospora bangkokensis</name>
    <dbReference type="NCBI Taxonomy" id="1193682"/>
    <lineage>
        <taxon>Bacteria</taxon>
        <taxon>Bacillati</taxon>
        <taxon>Actinomycetota</taxon>
        <taxon>Actinomycetes</taxon>
        <taxon>Pseudonocardiales</taxon>
        <taxon>Pseudonocardiaceae</taxon>
        <taxon>Actinokineospora</taxon>
    </lineage>
</organism>
<dbReference type="PIRSF" id="PIRSF006386">
    <property type="entry name" value="HCCAis_GSTk"/>
    <property type="match status" value="1"/>
</dbReference>
<keyword evidence="1" id="KW-0413">Isomerase</keyword>
<accession>A0A1Q9LNP6</accession>
<comment type="similarity">
    <text evidence="1">Belongs to the GST superfamily. NadH family.</text>
</comment>
<evidence type="ECO:0000256" key="1">
    <source>
        <dbReference type="PIRNR" id="PIRNR006386"/>
    </source>
</evidence>
<dbReference type="Pfam" id="PF01323">
    <property type="entry name" value="DSBA"/>
    <property type="match status" value="1"/>
</dbReference>
<dbReference type="PANTHER" id="PTHR42943">
    <property type="entry name" value="GLUTATHIONE S-TRANSFERASE KAPPA"/>
    <property type="match status" value="1"/>
</dbReference>
<reference evidence="4 5" key="1">
    <citation type="submission" date="2016-10" db="EMBL/GenBank/DDBJ databases">
        <title>The Draft Genome Sequence of Actinokineospora bangkokensis 44EHWT reveals the biosynthetic pathway of antifungal compounds Thailandins with unusual extender unit butylmalonyl-CoA.</title>
        <authorList>
            <person name="Greule A."/>
            <person name="Intra B."/>
            <person name="Flemming S."/>
            <person name="Rommel M.G."/>
            <person name="Panbangred W."/>
            <person name="Bechthold A."/>
        </authorList>
    </citation>
    <scope>NUCLEOTIDE SEQUENCE [LARGE SCALE GENOMIC DNA]</scope>
    <source>
        <strain evidence="4 5">44EHW</strain>
    </source>
</reference>
<feature type="domain" description="DSBA-like thioredoxin" evidence="3">
    <location>
        <begin position="11"/>
        <end position="204"/>
    </location>
</feature>
<dbReference type="Gene3D" id="3.40.30.10">
    <property type="entry name" value="Glutaredoxin"/>
    <property type="match status" value="1"/>
</dbReference>
<dbReference type="GO" id="GO:0006749">
    <property type="term" value="P:glutathione metabolic process"/>
    <property type="evidence" value="ECO:0007669"/>
    <property type="project" value="TreeGrafter"/>
</dbReference>
<evidence type="ECO:0000313" key="5">
    <source>
        <dbReference type="Proteomes" id="UP000186040"/>
    </source>
</evidence>
<proteinExistence type="inferred from homology"/>
<dbReference type="InterPro" id="IPR001853">
    <property type="entry name" value="DSBA-like_thioredoxin_dom"/>
</dbReference>
<dbReference type="GO" id="GO:0004364">
    <property type="term" value="F:glutathione transferase activity"/>
    <property type="evidence" value="ECO:0007669"/>
    <property type="project" value="TreeGrafter"/>
</dbReference>
<dbReference type="GO" id="GO:0004602">
    <property type="term" value="F:glutathione peroxidase activity"/>
    <property type="evidence" value="ECO:0007669"/>
    <property type="project" value="TreeGrafter"/>
</dbReference>
<dbReference type="EMBL" id="MKQR01000009">
    <property type="protein sequence ID" value="OLR93677.1"/>
    <property type="molecule type" value="Genomic_DNA"/>
</dbReference>
<dbReference type="SUPFAM" id="SSF52833">
    <property type="entry name" value="Thioredoxin-like"/>
    <property type="match status" value="1"/>
</dbReference>
<name>A0A1Q9LNP6_9PSEU</name>
<sequence length="248" mass="27444">MAKLPKGAPKVYFSLRSPFSWMAVRRLRERVPDARELLDFIPFYEPDDRSAAMLAERGGEFHYVPMSKAKHLYILNDTKRLAARFGYAMKWPVDIDPVWELPHLAWIVAGDLGVQDAYYDAVMAARWERGEDICDPAVLRGVLAGAGLPVEPLLGAPDDDAVRGRGVDALMSMYSDDVFGVPYFKWGVHRFWGLDRLETFLDLLEPALPELRARRAAVAPEAAPLAGLPEPALAAVGAYDRDTAGGCG</sequence>
<comment type="caution">
    <text evidence="4">The sequence shown here is derived from an EMBL/GenBank/DDBJ whole genome shotgun (WGS) entry which is preliminary data.</text>
</comment>
<dbReference type="GO" id="GO:0018845">
    <property type="term" value="F:2-hydroxychromene-2-carboxylate isomerase activity"/>
    <property type="evidence" value="ECO:0007669"/>
    <property type="project" value="UniProtKB-UniRule"/>
</dbReference>
<comment type="catalytic activity">
    <reaction evidence="1">
        <text>2-hydroxychromene-2-carboxylate = (3E)-4-(2-hydroxyphenyl)-2-oxobut-3-enoate</text>
        <dbReference type="Rhea" id="RHEA:27401"/>
        <dbReference type="ChEBI" id="CHEBI:59350"/>
        <dbReference type="ChEBI" id="CHEBI:59353"/>
        <dbReference type="EC" id="5.99.1.4"/>
    </reaction>
</comment>
<evidence type="ECO:0000313" key="4">
    <source>
        <dbReference type="EMBL" id="OLR93677.1"/>
    </source>
</evidence>
<gene>
    <name evidence="4" type="ORF">BJP25_15550</name>
</gene>
<dbReference type="STRING" id="1193682.BJP25_15550"/>
<dbReference type="OrthoDB" id="5244108at2"/>
<dbReference type="AlphaFoldDB" id="A0A1Q9LNP6"/>
<evidence type="ECO:0000259" key="3">
    <source>
        <dbReference type="Pfam" id="PF01323"/>
    </source>
</evidence>
<feature type="active site" description="Nucleophile" evidence="2">
    <location>
        <position position="17"/>
    </location>
</feature>
<dbReference type="Proteomes" id="UP000186040">
    <property type="component" value="Unassembled WGS sequence"/>
</dbReference>
<evidence type="ECO:0000256" key="2">
    <source>
        <dbReference type="PIRSR" id="PIRSR006386-1"/>
    </source>
</evidence>
<dbReference type="InterPro" id="IPR036249">
    <property type="entry name" value="Thioredoxin-like_sf"/>
</dbReference>